<gene>
    <name evidence="7" type="ORF">LOD99_7815</name>
</gene>
<dbReference type="PROSITE" id="PS50950">
    <property type="entry name" value="ZF_THAP"/>
    <property type="match status" value="1"/>
</dbReference>
<comment type="caution">
    <text evidence="7">The sequence shown here is derived from an EMBL/GenBank/DDBJ whole genome shotgun (WGS) entry which is preliminary data.</text>
</comment>
<dbReference type="Pfam" id="PF21787">
    <property type="entry name" value="TNP-like_RNaseH_N"/>
    <property type="match status" value="1"/>
</dbReference>
<reference evidence="7 8" key="1">
    <citation type="journal article" date="2023" name="BMC Biol.">
        <title>The compact genome of the sponge Oopsacas minuta (Hexactinellida) is lacking key metazoan core genes.</title>
        <authorList>
            <person name="Santini S."/>
            <person name="Schenkelaars Q."/>
            <person name="Jourda C."/>
            <person name="Duchesne M."/>
            <person name="Belahbib H."/>
            <person name="Rocher C."/>
            <person name="Selva M."/>
            <person name="Riesgo A."/>
            <person name="Vervoort M."/>
            <person name="Leys S.P."/>
            <person name="Kodjabachian L."/>
            <person name="Le Bivic A."/>
            <person name="Borchiellini C."/>
            <person name="Claverie J.M."/>
            <person name="Renard E."/>
        </authorList>
    </citation>
    <scope>NUCLEOTIDE SEQUENCE [LARGE SCALE GENOMIC DNA]</scope>
    <source>
        <strain evidence="7">SPO-2</strain>
    </source>
</reference>
<sequence length="950" mass="108237">MPNRCSAPGCRSNYAGEPYTPVFKLPNGPPDLVNRWHRALCREGIRDLKNVFVWSKHFLDEEIQTSFSIHQPDGTYLEVPAKPKLQKDAVPRFLPGCPLHLSSSSNTIPPRFDRSLREQHLIDTAINESLLQYNQDQELFQITTLEDLVSKTKHSGLPNHWLVWSSDDNSFNLLKPSITNNSLIAIRCSLTITETLHTMGFYEGIRIPLSLTQINDIRQLNDLLKEIENHSALTNSPETFQHHVREATGSIRKAIDSLSTGEESGNQQPLLSSLQFILCQLDNALIAKTMRRYNIETLVLSLICQLISPVCYRYLQSLDCLSLPHLSTLKRLYSNFGLDSEFTNYLKQSVTQFNKWERNVVIQMDEIHVKSTFTYKGGKLIGSSLNPTDPAKTVFAFMISSSSKRWSSIVRLLPCSSSSAEVLFPIIKDVIRDVEACGLSVHVLCTDNYPMNVNIFKLFSPSRLLEHIVPHPMDSNRPLFLLFDFVHIIKSIRNNWLNQIDYNKTFTYPDFENIQVASTAVFEEIHKLYKSDQHSVAKLAPRLTSKACWPSTLERQNVSLALRIFDESTAAALNVSYQSRYHTSTNSQTADIIAIICNVWKIFNINTPNKGILHKDEFSVPLTYNDTRFMFLQRVVDWAECWRVMPDKRGKLSPQTFTSFRHSCIALPCIVNHLAGNCGYSYVLSSFLQNDPLEHHFGLYRMMSGAQYHISYCQALETERRIKLSSILKLFSKKLVEDSISLKNFLESCSSSCDQDSHASFSLEMYLSAIQGYSGIELNKQILQSLSFIAGYSVHAYHKHSTKCQSCPLFLNENKEMEIEEPSDSEYRLIQIIDRGSLKWPSSDVIDAIITLWKVFYSIESQPSIINNFITGPSRSILIQLTTSLIEDEQAEVWRVLCDECGTLIWDVLAKLLTATSNCLISNKIKSMNSQLPLKLCVENTRKLKKLKPN</sequence>
<dbReference type="EMBL" id="JAKMXF010000310">
    <property type="protein sequence ID" value="KAI6650764.1"/>
    <property type="molecule type" value="Genomic_DNA"/>
</dbReference>
<dbReference type="AlphaFoldDB" id="A0AAV7JQC9"/>
<keyword evidence="4 5" id="KW-0238">DNA-binding</keyword>
<keyword evidence="3" id="KW-0862">Zinc</keyword>
<organism evidence="7 8">
    <name type="scientific">Oopsacas minuta</name>
    <dbReference type="NCBI Taxonomy" id="111878"/>
    <lineage>
        <taxon>Eukaryota</taxon>
        <taxon>Metazoa</taxon>
        <taxon>Porifera</taxon>
        <taxon>Hexactinellida</taxon>
        <taxon>Hexasterophora</taxon>
        <taxon>Lyssacinosida</taxon>
        <taxon>Leucopsacidae</taxon>
        <taxon>Oopsacas</taxon>
    </lineage>
</organism>
<evidence type="ECO:0000259" key="6">
    <source>
        <dbReference type="PROSITE" id="PS50950"/>
    </source>
</evidence>
<protein>
    <recommendedName>
        <fullName evidence="6">THAP-type domain-containing protein</fullName>
    </recommendedName>
</protein>
<dbReference type="GO" id="GO:0003677">
    <property type="term" value="F:DNA binding"/>
    <property type="evidence" value="ECO:0007669"/>
    <property type="project" value="UniProtKB-UniRule"/>
</dbReference>
<evidence type="ECO:0000256" key="2">
    <source>
        <dbReference type="ARBA" id="ARBA00022771"/>
    </source>
</evidence>
<dbReference type="Proteomes" id="UP001165289">
    <property type="component" value="Unassembled WGS sequence"/>
</dbReference>
<keyword evidence="8" id="KW-1185">Reference proteome</keyword>
<dbReference type="InterPro" id="IPR006612">
    <property type="entry name" value="THAP_Znf"/>
</dbReference>
<dbReference type="InterPro" id="IPR048365">
    <property type="entry name" value="TNP-like_RNaseH_N"/>
</dbReference>
<evidence type="ECO:0000313" key="8">
    <source>
        <dbReference type="Proteomes" id="UP001165289"/>
    </source>
</evidence>
<accession>A0AAV7JQC9</accession>
<evidence type="ECO:0000256" key="5">
    <source>
        <dbReference type="PROSITE-ProRule" id="PRU00309"/>
    </source>
</evidence>
<dbReference type="SUPFAM" id="SSF57716">
    <property type="entry name" value="Glucocorticoid receptor-like (DNA-binding domain)"/>
    <property type="match status" value="1"/>
</dbReference>
<feature type="domain" description="THAP-type" evidence="6">
    <location>
        <begin position="1"/>
        <end position="94"/>
    </location>
</feature>
<keyword evidence="1" id="KW-0479">Metal-binding</keyword>
<dbReference type="Pfam" id="PF05485">
    <property type="entry name" value="THAP"/>
    <property type="match status" value="1"/>
</dbReference>
<evidence type="ECO:0000313" key="7">
    <source>
        <dbReference type="EMBL" id="KAI6650764.1"/>
    </source>
</evidence>
<proteinExistence type="predicted"/>
<keyword evidence="2 5" id="KW-0863">Zinc-finger</keyword>
<dbReference type="GO" id="GO:0008270">
    <property type="term" value="F:zinc ion binding"/>
    <property type="evidence" value="ECO:0007669"/>
    <property type="project" value="UniProtKB-KW"/>
</dbReference>
<name>A0AAV7JQC9_9METZ</name>
<evidence type="ECO:0000256" key="4">
    <source>
        <dbReference type="ARBA" id="ARBA00023125"/>
    </source>
</evidence>
<evidence type="ECO:0000256" key="1">
    <source>
        <dbReference type="ARBA" id="ARBA00022723"/>
    </source>
</evidence>
<evidence type="ECO:0000256" key="3">
    <source>
        <dbReference type="ARBA" id="ARBA00022833"/>
    </source>
</evidence>